<evidence type="ECO:0000256" key="4">
    <source>
        <dbReference type="ARBA" id="ARBA00022490"/>
    </source>
</evidence>
<keyword evidence="4" id="KW-0963">Cytoplasm</keyword>
<dbReference type="FunFam" id="3.40.640.10:FF:000074">
    <property type="entry name" value="Aromatic amino acid aminotransferase"/>
    <property type="match status" value="1"/>
</dbReference>
<comment type="subcellular location">
    <subcellularLocation>
        <location evidence="2">Cytoplasm</location>
    </subcellularLocation>
</comment>
<evidence type="ECO:0000256" key="5">
    <source>
        <dbReference type="ARBA" id="ARBA00022576"/>
    </source>
</evidence>
<reference evidence="11 12" key="1">
    <citation type="submission" date="2018-12" db="EMBL/GenBank/DDBJ databases">
        <authorList>
            <person name="Tiukova I."/>
            <person name="Dainat J."/>
        </authorList>
    </citation>
    <scope>NUCLEOTIDE SEQUENCE [LARGE SCALE GENOMIC DNA]</scope>
</reference>
<dbReference type="InterPro" id="IPR015424">
    <property type="entry name" value="PyrdxlP-dep_Trfase"/>
</dbReference>
<gene>
    <name evidence="11" type="ORF">BRENAR_LOCUS3100</name>
</gene>
<dbReference type="EC" id="2.6.1.57" evidence="9"/>
<evidence type="ECO:0000259" key="10">
    <source>
        <dbReference type="Pfam" id="PF00155"/>
    </source>
</evidence>
<dbReference type="SUPFAM" id="SSF53383">
    <property type="entry name" value="PLP-dependent transferases"/>
    <property type="match status" value="1"/>
</dbReference>
<dbReference type="AlphaFoldDB" id="A0A448YN41"/>
<keyword evidence="6" id="KW-0808">Transferase</keyword>
<dbReference type="Pfam" id="PF00155">
    <property type="entry name" value="Aminotran_1_2"/>
    <property type="match status" value="1"/>
</dbReference>
<keyword evidence="12" id="KW-1185">Reference proteome</keyword>
<dbReference type="InterPro" id="IPR050859">
    <property type="entry name" value="Class-I_PLP-dep_aminotransf"/>
</dbReference>
<dbReference type="Proteomes" id="UP000290900">
    <property type="component" value="Unassembled WGS sequence"/>
</dbReference>
<dbReference type="GO" id="GO:0005737">
    <property type="term" value="C:cytoplasm"/>
    <property type="evidence" value="ECO:0007669"/>
    <property type="project" value="UniProtKB-SubCell"/>
</dbReference>
<dbReference type="PANTHER" id="PTHR42790">
    <property type="entry name" value="AMINOTRANSFERASE"/>
    <property type="match status" value="1"/>
</dbReference>
<dbReference type="GO" id="GO:0009074">
    <property type="term" value="P:aromatic amino acid family catabolic process"/>
    <property type="evidence" value="ECO:0007669"/>
    <property type="project" value="TreeGrafter"/>
</dbReference>
<dbReference type="InterPro" id="IPR004839">
    <property type="entry name" value="Aminotransferase_I/II_large"/>
</dbReference>
<dbReference type="Gene3D" id="3.40.640.10">
    <property type="entry name" value="Type I PLP-dependent aspartate aminotransferase-like (Major domain)"/>
    <property type="match status" value="1"/>
</dbReference>
<dbReference type="PANTHER" id="PTHR42790:SF21">
    <property type="entry name" value="AROMATIC_AMINOADIPATE AMINOTRANSFERASE 1"/>
    <property type="match status" value="1"/>
</dbReference>
<organism evidence="11 12">
    <name type="scientific">Brettanomyces naardenensis</name>
    <name type="common">Yeast</name>
    <dbReference type="NCBI Taxonomy" id="13370"/>
    <lineage>
        <taxon>Eukaryota</taxon>
        <taxon>Fungi</taxon>
        <taxon>Dikarya</taxon>
        <taxon>Ascomycota</taxon>
        <taxon>Saccharomycotina</taxon>
        <taxon>Pichiomycetes</taxon>
        <taxon>Pichiales</taxon>
        <taxon>Pichiaceae</taxon>
        <taxon>Brettanomyces</taxon>
    </lineage>
</organism>
<dbReference type="EMBL" id="CAACVR010000023">
    <property type="protein sequence ID" value="VEU22369.1"/>
    <property type="molecule type" value="Genomic_DNA"/>
</dbReference>
<feature type="domain" description="Aminotransferase class I/classII large" evidence="10">
    <location>
        <begin position="97"/>
        <end position="466"/>
    </location>
</feature>
<evidence type="ECO:0000313" key="12">
    <source>
        <dbReference type="Proteomes" id="UP000290900"/>
    </source>
</evidence>
<evidence type="ECO:0000256" key="3">
    <source>
        <dbReference type="ARBA" id="ARBA00007441"/>
    </source>
</evidence>
<dbReference type="GO" id="GO:0047536">
    <property type="term" value="F:2-aminoadipate transaminase activity"/>
    <property type="evidence" value="ECO:0007669"/>
    <property type="project" value="TreeGrafter"/>
</dbReference>
<keyword evidence="7" id="KW-0663">Pyridoxal phosphate</keyword>
<dbReference type="FunCoup" id="A0A448YN41">
    <property type="interactions" value="293"/>
</dbReference>
<comment type="cofactor">
    <cofactor evidence="1">
        <name>pyridoxal 5'-phosphate</name>
        <dbReference type="ChEBI" id="CHEBI:597326"/>
    </cofactor>
</comment>
<evidence type="ECO:0000256" key="2">
    <source>
        <dbReference type="ARBA" id="ARBA00004496"/>
    </source>
</evidence>
<accession>A0A448YN41</accession>
<evidence type="ECO:0000256" key="1">
    <source>
        <dbReference type="ARBA" id="ARBA00001933"/>
    </source>
</evidence>
<dbReference type="GO" id="GO:0008793">
    <property type="term" value="F:aromatic-amino-acid transaminase activity"/>
    <property type="evidence" value="ECO:0007669"/>
    <property type="project" value="TreeGrafter"/>
</dbReference>
<protein>
    <recommendedName>
        <fullName evidence="9">aromatic-amino-acid transaminase</fullName>
        <ecNumber evidence="9">2.6.1.57</ecNumber>
    </recommendedName>
</protein>
<dbReference type="OrthoDB" id="691673at2759"/>
<dbReference type="GO" id="GO:0006571">
    <property type="term" value="P:tyrosine biosynthetic process"/>
    <property type="evidence" value="ECO:0007669"/>
    <property type="project" value="TreeGrafter"/>
</dbReference>
<evidence type="ECO:0000256" key="8">
    <source>
        <dbReference type="ARBA" id="ARBA00051993"/>
    </source>
</evidence>
<dbReference type="CDD" id="cd00609">
    <property type="entry name" value="AAT_like"/>
    <property type="match status" value="1"/>
</dbReference>
<comment type="similarity">
    <text evidence="3">Belongs to the class-I pyridoxal-phosphate-dependent aminotransferase family.</text>
</comment>
<keyword evidence="5" id="KW-0032">Aminotransferase</keyword>
<proteinExistence type="inferred from homology"/>
<dbReference type="InterPro" id="IPR015421">
    <property type="entry name" value="PyrdxlP-dep_Trfase_major"/>
</dbReference>
<dbReference type="GO" id="GO:0030170">
    <property type="term" value="F:pyridoxal phosphate binding"/>
    <property type="evidence" value="ECO:0007669"/>
    <property type="project" value="InterPro"/>
</dbReference>
<sequence>MVKDLHHLLSEESKGRKPSPLKSAFKYYGQDDLVFLGGGLPMSDYFPWEKIVAYSPAPPFTGAAGIAEKPSETGKSTVTELYKEQVEKFDVPLARSLQYGYTAGQPELLDFLKKHTEIIHHPPYPEWDTIVSIGNTESWDSTLRTFCNPGDTILVEEYTFSSAIETARALSVNFAPVHMDDKGLIPEELEKLLKNWDSSVKPFPKLLYSISTGQNPTGSSLSNERRKQIYDIACKYDFVIIEDEPYYFLQMGEYNKNVEAKDIPTPTHEEFLNSLVKSFLSMDVEGRVVRLDSCSKVLAPGTRLGWIVAQKDLLERYVRLHEVSIQTSSGFTQSLIAGLLGRWGQDGYIDWLIGLRKEYTIKRDFTTRCLEKYMPSLVKYDPPVAGMFFTVIIDAAKHPEFATKYDSDPIKVEDAVYHRALKAGCLMIPGSWFRSPNFEGSSSTFFFRGTYAAVDLKQLDIGLERFGKAIKEEFGVTN</sequence>
<dbReference type="STRING" id="13370.A0A448YN41"/>
<evidence type="ECO:0000256" key="9">
    <source>
        <dbReference type="ARBA" id="ARBA00067014"/>
    </source>
</evidence>
<evidence type="ECO:0000256" key="7">
    <source>
        <dbReference type="ARBA" id="ARBA00022898"/>
    </source>
</evidence>
<name>A0A448YN41_BRENA</name>
<dbReference type="GO" id="GO:0019878">
    <property type="term" value="P:lysine biosynthetic process via aminoadipic acid"/>
    <property type="evidence" value="ECO:0007669"/>
    <property type="project" value="TreeGrafter"/>
</dbReference>
<evidence type="ECO:0000313" key="11">
    <source>
        <dbReference type="EMBL" id="VEU22369.1"/>
    </source>
</evidence>
<dbReference type="InParanoid" id="A0A448YN41"/>
<comment type="catalytic activity">
    <reaction evidence="8">
        <text>an aromatic L-alpha-amino acid + 2-oxoglutarate = an aromatic oxo-acid + L-glutamate</text>
        <dbReference type="Rhea" id="RHEA:17533"/>
        <dbReference type="ChEBI" id="CHEBI:16810"/>
        <dbReference type="ChEBI" id="CHEBI:29985"/>
        <dbReference type="ChEBI" id="CHEBI:73309"/>
        <dbReference type="ChEBI" id="CHEBI:84824"/>
        <dbReference type="EC" id="2.6.1.57"/>
    </reaction>
</comment>
<evidence type="ECO:0000256" key="6">
    <source>
        <dbReference type="ARBA" id="ARBA00022679"/>
    </source>
</evidence>